<accession>G0RP86</accession>
<evidence type="ECO:0000256" key="1">
    <source>
        <dbReference type="ARBA" id="ARBA00023242"/>
    </source>
</evidence>
<dbReference type="OrthoDB" id="4937900at2759"/>
<dbReference type="Gene3D" id="4.10.240.10">
    <property type="entry name" value="Zn(2)-C6 fungal-type DNA-binding domain"/>
    <property type="match status" value="1"/>
</dbReference>
<dbReference type="PROSITE" id="PS50048">
    <property type="entry name" value="ZN2_CY6_FUNGAL_2"/>
    <property type="match status" value="1"/>
</dbReference>
<evidence type="ECO:0000313" key="5">
    <source>
        <dbReference type="Proteomes" id="UP000008984"/>
    </source>
</evidence>
<protein>
    <submittedName>
        <fullName evidence="4">Predicted protein</fullName>
    </submittedName>
</protein>
<dbReference type="GO" id="GO:0008270">
    <property type="term" value="F:zinc ion binding"/>
    <property type="evidence" value="ECO:0007669"/>
    <property type="project" value="InterPro"/>
</dbReference>
<dbReference type="AlphaFoldDB" id="G0RP86"/>
<dbReference type="GeneID" id="18481847"/>
<organism evidence="5">
    <name type="scientific">Hypocrea jecorina (strain QM6a)</name>
    <name type="common">Trichoderma reesei</name>
    <dbReference type="NCBI Taxonomy" id="431241"/>
    <lineage>
        <taxon>Eukaryota</taxon>
        <taxon>Fungi</taxon>
        <taxon>Dikarya</taxon>
        <taxon>Ascomycota</taxon>
        <taxon>Pezizomycotina</taxon>
        <taxon>Sordariomycetes</taxon>
        <taxon>Hypocreomycetidae</taxon>
        <taxon>Hypocreales</taxon>
        <taxon>Hypocreaceae</taxon>
        <taxon>Trichoderma</taxon>
    </lineage>
</organism>
<proteinExistence type="predicted"/>
<keyword evidence="1" id="KW-0539">Nucleus</keyword>
<dbReference type="Proteomes" id="UP000008984">
    <property type="component" value="Unassembled WGS sequence"/>
</dbReference>
<feature type="transmembrane region" description="Helical" evidence="2">
    <location>
        <begin position="348"/>
        <end position="370"/>
    </location>
</feature>
<dbReference type="KEGG" id="tre:TRIREDRAFT_109277"/>
<dbReference type="InterPro" id="IPR001138">
    <property type="entry name" value="Zn2Cys6_DnaBD"/>
</dbReference>
<evidence type="ECO:0000256" key="2">
    <source>
        <dbReference type="SAM" id="Phobius"/>
    </source>
</evidence>
<dbReference type="GO" id="GO:0000981">
    <property type="term" value="F:DNA-binding transcription factor activity, RNA polymerase II-specific"/>
    <property type="evidence" value="ECO:0007669"/>
    <property type="project" value="InterPro"/>
</dbReference>
<dbReference type="HOGENOM" id="CLU_018979_0_0_1"/>
<dbReference type="RefSeq" id="XP_006966980.1">
    <property type="nucleotide sequence ID" value="XM_006966918.1"/>
</dbReference>
<evidence type="ECO:0000313" key="4">
    <source>
        <dbReference type="EMBL" id="EGR46960.1"/>
    </source>
</evidence>
<keyword evidence="5" id="KW-1185">Reference proteome</keyword>
<dbReference type="InterPro" id="IPR036864">
    <property type="entry name" value="Zn2-C6_fun-type_DNA-bd_sf"/>
</dbReference>
<keyword evidence="2" id="KW-0472">Membrane</keyword>
<gene>
    <name evidence="4" type="ORF">TRIREDRAFT_109277</name>
</gene>
<dbReference type="Pfam" id="PF00172">
    <property type="entry name" value="Zn_clus"/>
    <property type="match status" value="1"/>
</dbReference>
<keyword evidence="2" id="KW-0812">Transmembrane</keyword>
<name>G0RP86_HYPJQ</name>
<dbReference type="SMART" id="SM00066">
    <property type="entry name" value="GAL4"/>
    <property type="match status" value="1"/>
</dbReference>
<keyword evidence="2" id="KW-1133">Transmembrane helix</keyword>
<dbReference type="PANTHER" id="PTHR47657:SF12">
    <property type="entry name" value="ZN(II)2CYS6 TRANSCRIPTION FACTOR (EUROFUNG)"/>
    <property type="match status" value="1"/>
</dbReference>
<dbReference type="SUPFAM" id="SSF57701">
    <property type="entry name" value="Zn2/Cys6 DNA-binding domain"/>
    <property type="match status" value="1"/>
</dbReference>
<dbReference type="VEuPathDB" id="FungiDB:TRIREDRAFT_109277"/>
<dbReference type="PANTHER" id="PTHR47657">
    <property type="entry name" value="STEROL REGULATORY ELEMENT-BINDING PROTEIN ECM22"/>
    <property type="match status" value="1"/>
</dbReference>
<sequence length="441" mass="49926">MATVKPVLRRSHTKSKLGCQACKQRHVKCDEFRPSCHRCLSSRIDCKYPAQSESEDEDEKAASALRWPDDIEESCAQWKESGRPPFMFMASSPSWHNMPLKDLRYIYKTALVANVLELSKTADICLVWGDMRTYFQLATHYDFVAQTMAAAAAQRLAVTTKSYEASQDAYHYRKQALCGLYRAMSCFSKDNADAVLATSLGCSYIMPDYRSLMALAGDISTVVARMRPWLKRSAFHRIFTYEPTYPEAEEQASSSPPETGDMEYRFVLVKKLLSEGIGAVNGLSFCFQSDRDLSAILRQLRDVMRLVHERLGADISPEDQFRLVYPFTSWFVKNSAASYVALSAKNPFLLVFLLHFYSVVVALTVALPRIDVPLFAKYRMRAILEICSLLREEPGFLCQRCNGFHAYEEIMAFPLSSVSVYQQVGRQAGGFEGIVAERFSP</sequence>
<evidence type="ECO:0000259" key="3">
    <source>
        <dbReference type="PROSITE" id="PS50048"/>
    </source>
</evidence>
<reference evidence="4 5" key="1">
    <citation type="journal article" date="2008" name="Nat. Biotechnol.">
        <title>Genome sequencing and analysis of the biomass-degrading fungus Trichoderma reesei (syn. Hypocrea jecorina).</title>
        <authorList>
            <person name="Martinez D."/>
            <person name="Berka R.M."/>
            <person name="Henrissat B."/>
            <person name="Saloheimo M."/>
            <person name="Arvas M."/>
            <person name="Baker S.E."/>
            <person name="Chapman J."/>
            <person name="Chertkov O."/>
            <person name="Coutinho P.M."/>
            <person name="Cullen D."/>
            <person name="Danchin E.G."/>
            <person name="Grigoriev I.V."/>
            <person name="Harris P."/>
            <person name="Jackson M."/>
            <person name="Kubicek C.P."/>
            <person name="Han C.S."/>
            <person name="Ho I."/>
            <person name="Larrondo L.F."/>
            <person name="de Leon A.L."/>
            <person name="Magnuson J.K."/>
            <person name="Merino S."/>
            <person name="Misra M."/>
            <person name="Nelson B."/>
            <person name="Putnam N."/>
            <person name="Robbertse B."/>
            <person name="Salamov A.A."/>
            <person name="Schmoll M."/>
            <person name="Terry A."/>
            <person name="Thayer N."/>
            <person name="Westerholm-Parvinen A."/>
            <person name="Schoch C.L."/>
            <person name="Yao J."/>
            <person name="Barabote R."/>
            <person name="Nelson M.A."/>
            <person name="Detter C."/>
            <person name="Bruce D."/>
            <person name="Kuske C.R."/>
            <person name="Xie G."/>
            <person name="Richardson P."/>
            <person name="Rokhsar D.S."/>
            <person name="Lucas S.M."/>
            <person name="Rubin E.M."/>
            <person name="Dunn-Coleman N."/>
            <person name="Ward M."/>
            <person name="Brettin T.S."/>
        </authorList>
    </citation>
    <scope>NUCLEOTIDE SEQUENCE [LARGE SCALE GENOMIC DNA]</scope>
    <source>
        <strain evidence="4 5">QM6a</strain>
    </source>
</reference>
<dbReference type="PROSITE" id="PS00463">
    <property type="entry name" value="ZN2_CY6_FUNGAL_1"/>
    <property type="match status" value="1"/>
</dbReference>
<feature type="domain" description="Zn(2)-C6 fungal-type" evidence="3">
    <location>
        <begin position="18"/>
        <end position="48"/>
    </location>
</feature>
<dbReference type="CDD" id="cd00067">
    <property type="entry name" value="GAL4"/>
    <property type="match status" value="1"/>
</dbReference>
<dbReference type="InterPro" id="IPR052400">
    <property type="entry name" value="Zn2-C6_fungal_TF"/>
</dbReference>
<dbReference type="STRING" id="431241.G0RP86"/>
<dbReference type="EMBL" id="GL985070">
    <property type="protein sequence ID" value="EGR46960.1"/>
    <property type="molecule type" value="Genomic_DNA"/>
</dbReference>
<dbReference type="eggNOG" id="ENOG502R6NR">
    <property type="taxonomic scope" value="Eukaryota"/>
</dbReference>